<sequence length="117" mass="12842">MATTAATTTTVAANDAVEGNALVEFPVDLVVRNILPDDLKHYQQDQINRMSLAFRHSRMYVKALELVQLWDASVEAYGTVMGLFEHNPSVMAPFNKCRDGLGLEDRAGSKKVTEAGT</sequence>
<organism evidence="1">
    <name type="scientific">Aegilops tauschii</name>
    <name type="common">Tausch's goatgrass</name>
    <name type="synonym">Aegilops squarrosa</name>
    <dbReference type="NCBI Taxonomy" id="37682"/>
    <lineage>
        <taxon>Eukaryota</taxon>
        <taxon>Viridiplantae</taxon>
        <taxon>Streptophyta</taxon>
        <taxon>Embryophyta</taxon>
        <taxon>Tracheophyta</taxon>
        <taxon>Spermatophyta</taxon>
        <taxon>Magnoliopsida</taxon>
        <taxon>Liliopsida</taxon>
        <taxon>Poales</taxon>
        <taxon>Poaceae</taxon>
        <taxon>BOP clade</taxon>
        <taxon>Pooideae</taxon>
        <taxon>Triticodae</taxon>
        <taxon>Triticeae</taxon>
        <taxon>Triticinae</taxon>
        <taxon>Aegilops</taxon>
    </lineage>
</organism>
<dbReference type="EnsemblPlants" id="EMT28413">
    <property type="protein sequence ID" value="EMT28413"/>
    <property type="gene ID" value="F775_24897"/>
</dbReference>
<reference evidence="1" key="1">
    <citation type="submission" date="2015-06" db="UniProtKB">
        <authorList>
            <consortium name="EnsemblPlants"/>
        </authorList>
    </citation>
    <scope>IDENTIFICATION</scope>
</reference>
<dbReference type="AlphaFoldDB" id="M8C2Z7"/>
<evidence type="ECO:0000313" key="1">
    <source>
        <dbReference type="EnsemblPlants" id="EMT28413"/>
    </source>
</evidence>
<dbReference type="ExpressionAtlas" id="M8C2Z7">
    <property type="expression patterns" value="baseline"/>
</dbReference>
<proteinExistence type="predicted"/>
<accession>M8C2Z7</accession>
<name>M8C2Z7_AEGTA</name>
<protein>
    <submittedName>
        <fullName evidence="1">Uncharacterized protein</fullName>
    </submittedName>
</protein>